<evidence type="ECO:0000313" key="3">
    <source>
        <dbReference type="Proteomes" id="UP000019678"/>
    </source>
</evidence>
<protein>
    <submittedName>
        <fullName evidence="2">Uncharacterized protein</fullName>
    </submittedName>
</protein>
<feature type="chain" id="PRO_5001496772" evidence="1">
    <location>
        <begin position="23"/>
        <end position="123"/>
    </location>
</feature>
<dbReference type="STRING" id="1192034.CAP_7815"/>
<dbReference type="Proteomes" id="UP000019678">
    <property type="component" value="Unassembled WGS sequence"/>
</dbReference>
<evidence type="ECO:0000256" key="1">
    <source>
        <dbReference type="SAM" id="SignalP"/>
    </source>
</evidence>
<name>A0A017SXN2_9BACT</name>
<reference evidence="2 3" key="1">
    <citation type="submission" date="2013-05" db="EMBL/GenBank/DDBJ databases">
        <title>Genome assembly of Chondromyces apiculatus DSM 436.</title>
        <authorList>
            <person name="Sharma G."/>
            <person name="Khatri I."/>
            <person name="Kaur C."/>
            <person name="Mayilraj S."/>
            <person name="Subramanian S."/>
        </authorList>
    </citation>
    <scope>NUCLEOTIDE SEQUENCE [LARGE SCALE GENOMIC DNA]</scope>
    <source>
        <strain evidence="2 3">DSM 436</strain>
    </source>
</reference>
<gene>
    <name evidence="2" type="ORF">CAP_7815</name>
</gene>
<comment type="caution">
    <text evidence="2">The sequence shown here is derived from an EMBL/GenBank/DDBJ whole genome shotgun (WGS) entry which is preliminary data.</text>
</comment>
<sequence>MPGVCGLLAGAALLTASGSAAADVDGAALFVLPTDRAWIQEALSIEAEEARADALAAARAEAAEQEHDEEEAGAAPNGVVALLSPLRFLVPRIERLQDIGVMPVMPLWMGFNGFGLKVRGKMP</sequence>
<dbReference type="EMBL" id="ASRX01000072">
    <property type="protein sequence ID" value="EYF01749.1"/>
    <property type="molecule type" value="Genomic_DNA"/>
</dbReference>
<accession>A0A017SXN2</accession>
<organism evidence="2 3">
    <name type="scientific">Chondromyces apiculatus DSM 436</name>
    <dbReference type="NCBI Taxonomy" id="1192034"/>
    <lineage>
        <taxon>Bacteria</taxon>
        <taxon>Pseudomonadati</taxon>
        <taxon>Myxococcota</taxon>
        <taxon>Polyangia</taxon>
        <taxon>Polyangiales</taxon>
        <taxon>Polyangiaceae</taxon>
        <taxon>Chondromyces</taxon>
    </lineage>
</organism>
<keyword evidence="3" id="KW-1185">Reference proteome</keyword>
<proteinExistence type="predicted"/>
<feature type="signal peptide" evidence="1">
    <location>
        <begin position="1"/>
        <end position="22"/>
    </location>
</feature>
<dbReference type="AlphaFoldDB" id="A0A017SXN2"/>
<keyword evidence="1" id="KW-0732">Signal</keyword>
<evidence type="ECO:0000313" key="2">
    <source>
        <dbReference type="EMBL" id="EYF01749.1"/>
    </source>
</evidence>